<evidence type="ECO:0000313" key="4">
    <source>
        <dbReference type="Proteomes" id="UP000324767"/>
    </source>
</evidence>
<dbReference type="OrthoDB" id="426718at2759"/>
<dbReference type="Proteomes" id="UP000324767">
    <property type="component" value="Unassembled WGS sequence"/>
</dbReference>
<feature type="region of interest" description="Disordered" evidence="1">
    <location>
        <begin position="34"/>
        <end position="64"/>
    </location>
</feature>
<organism evidence="3 4">
    <name type="scientific">Lasallia pustulata</name>
    <dbReference type="NCBI Taxonomy" id="136370"/>
    <lineage>
        <taxon>Eukaryota</taxon>
        <taxon>Fungi</taxon>
        <taxon>Dikarya</taxon>
        <taxon>Ascomycota</taxon>
        <taxon>Pezizomycotina</taxon>
        <taxon>Lecanoromycetes</taxon>
        <taxon>OSLEUM clade</taxon>
        <taxon>Umbilicariomycetidae</taxon>
        <taxon>Umbilicariales</taxon>
        <taxon>Umbilicariaceae</taxon>
        <taxon>Lasallia</taxon>
    </lineage>
</organism>
<protein>
    <submittedName>
        <fullName evidence="3">Uncharacterized protein</fullName>
    </submittedName>
</protein>
<dbReference type="EMBL" id="VXIT01000001">
    <property type="protein sequence ID" value="KAA6415380.1"/>
    <property type="molecule type" value="Genomic_DNA"/>
</dbReference>
<dbReference type="InterPro" id="IPR021838">
    <property type="entry name" value="DUF3431"/>
</dbReference>
<dbReference type="AlphaFoldDB" id="A0A5M8Q1S4"/>
<feature type="transmembrane region" description="Helical" evidence="2">
    <location>
        <begin position="6"/>
        <end position="26"/>
    </location>
</feature>
<comment type="caution">
    <text evidence="3">The sequence shown here is derived from an EMBL/GenBank/DDBJ whole genome shotgun (WGS) entry which is preliminary data.</text>
</comment>
<evidence type="ECO:0000256" key="1">
    <source>
        <dbReference type="SAM" id="MobiDB-lite"/>
    </source>
</evidence>
<feature type="region of interest" description="Disordered" evidence="1">
    <location>
        <begin position="392"/>
        <end position="416"/>
    </location>
</feature>
<keyword evidence="2" id="KW-1133">Transmembrane helix</keyword>
<keyword evidence="2" id="KW-0812">Transmembrane</keyword>
<proteinExistence type="predicted"/>
<evidence type="ECO:0000313" key="3">
    <source>
        <dbReference type="EMBL" id="KAA6415380.1"/>
    </source>
</evidence>
<dbReference type="Pfam" id="PF11913">
    <property type="entry name" value="DUF3431"/>
    <property type="match status" value="1"/>
</dbReference>
<sequence>MPLSKRYAQTVIVLTFVVFTAFFHSISMRDSWRGSPQRIGLGKTPGLSPPPASGRIGDNSYIEETQGPEPYSAQSIFHPGNVKAPGSNYSHVVVVPRMQEDDIGWMKKELSDIEFIVYAADDPKALLHPPKNKGHEVMIYLTYIIDHYSNLPDIVLFMHAHRWTHHNNELLGFDAVQMIPAVSFERVTREGYMNLRCQWDPGCPEWLFPGNPEETLKKQEEPYVAKAWEEIHPFDPIPHVLAQPCCAQFAVSKERIRSIPLQRFVFYRDWMLRTPLSDYVSGRIWEYTWQFVFTGQNTLCPAEHVCYCDGFGVCFGGQAQYNEYFELQRKKRESHKELDKWLSKMAAIEEAQIRYGAERAASLEVPERGRDVYLKDRIAALERELEKRVIDAKERGRNPQARAEEAGREWKDGDGF</sequence>
<reference evidence="3 4" key="1">
    <citation type="submission" date="2019-09" db="EMBL/GenBank/DDBJ databases">
        <title>The hologenome of the rock-dwelling lichen Lasallia pustulata.</title>
        <authorList>
            <person name="Greshake Tzovaras B."/>
            <person name="Segers F."/>
            <person name="Bicker A."/>
            <person name="Dal Grande F."/>
            <person name="Otte J."/>
            <person name="Hankeln T."/>
            <person name="Schmitt I."/>
            <person name="Ebersberger I."/>
        </authorList>
    </citation>
    <scope>NUCLEOTIDE SEQUENCE [LARGE SCALE GENOMIC DNA]</scope>
    <source>
        <strain evidence="3">A1-1</strain>
    </source>
</reference>
<accession>A0A5M8Q1S4</accession>
<keyword evidence="2" id="KW-0472">Membrane</keyword>
<gene>
    <name evidence="3" type="ORF">FRX48_00095</name>
</gene>
<dbReference type="PANTHER" id="PTHR37490:SF3">
    <property type="entry name" value="DUF3431 DOMAIN CONTAINING PROTEIN"/>
    <property type="match status" value="1"/>
</dbReference>
<dbReference type="PANTHER" id="PTHR37490">
    <property type="entry name" value="EXPRESSED PROTEIN"/>
    <property type="match status" value="1"/>
</dbReference>
<name>A0A5M8Q1S4_9LECA</name>
<evidence type="ECO:0000256" key="2">
    <source>
        <dbReference type="SAM" id="Phobius"/>
    </source>
</evidence>